<organism evidence="1 2">
    <name type="scientific">Leptotrichia shahii</name>
    <dbReference type="NCBI Taxonomy" id="157691"/>
    <lineage>
        <taxon>Bacteria</taxon>
        <taxon>Fusobacteriati</taxon>
        <taxon>Fusobacteriota</taxon>
        <taxon>Fusobacteriia</taxon>
        <taxon>Fusobacteriales</taxon>
        <taxon>Leptotrichiaceae</taxon>
        <taxon>Leptotrichia</taxon>
    </lineage>
</organism>
<evidence type="ECO:0000313" key="1">
    <source>
        <dbReference type="EMBL" id="BBM40739.1"/>
    </source>
</evidence>
<dbReference type="Proteomes" id="UP000322617">
    <property type="component" value="Chromosome"/>
</dbReference>
<sequence>MLKKRQKMLKISQIISILMSEKNSVTLINKGFSQKYGKSSISIKTRIETASNLSGANNFSSVCKSSISIKTR</sequence>
<dbReference type="KEGG" id="lsz:JCM16776_0959"/>
<gene>
    <name evidence="1" type="ORF">JCM16776_0959</name>
</gene>
<dbReference type="EMBL" id="AP019827">
    <property type="protein sequence ID" value="BBM40739.1"/>
    <property type="molecule type" value="Genomic_DNA"/>
</dbReference>
<name>A0A510JN07_9FUSO</name>
<proteinExistence type="predicted"/>
<reference evidence="1 2" key="1">
    <citation type="submission" date="2019-07" db="EMBL/GenBank/DDBJ databases">
        <title>Complete Genome Sequence of Leptotrichia shahii Strain JCM 16776.</title>
        <authorList>
            <person name="Watanabe S."/>
            <person name="Cui L."/>
        </authorList>
    </citation>
    <scope>NUCLEOTIDE SEQUENCE [LARGE SCALE GENOMIC DNA]</scope>
    <source>
        <strain evidence="1 2">JCM16776</strain>
    </source>
</reference>
<dbReference type="AlphaFoldDB" id="A0A510JN07"/>
<accession>A0A510JN07</accession>
<dbReference type="RefSeq" id="WP_018450069.1">
    <property type="nucleotide sequence ID" value="NZ_AP019827.1"/>
</dbReference>
<protein>
    <submittedName>
        <fullName evidence="1">Uncharacterized protein</fullName>
    </submittedName>
</protein>
<evidence type="ECO:0000313" key="2">
    <source>
        <dbReference type="Proteomes" id="UP000322617"/>
    </source>
</evidence>
<keyword evidence="2" id="KW-1185">Reference proteome</keyword>
<dbReference type="STRING" id="1122172.GCA_000373045_00447"/>